<protein>
    <recommendedName>
        <fullName evidence="4">DUF3828 domain-containing protein</fullName>
    </recommendedName>
</protein>
<feature type="chain" id="PRO_5015199646" description="DUF3828 domain-containing protein" evidence="1">
    <location>
        <begin position="20"/>
        <end position="153"/>
    </location>
</feature>
<evidence type="ECO:0000313" key="3">
    <source>
        <dbReference type="Proteomes" id="UP000241074"/>
    </source>
</evidence>
<feature type="signal peptide" evidence="1">
    <location>
        <begin position="1"/>
        <end position="19"/>
    </location>
</feature>
<keyword evidence="1" id="KW-0732">Signal</keyword>
<dbReference type="KEGG" id="xba:C7S18_10590"/>
<sequence length="153" mass="16557">MRTLILLAAAMVGTSSTWACDSAAAWAERFQGGAADFYAGPPSAAVLKQVTPEFGDLLKREAAYADGEIGHLDYDPWLGSQDGDMVGSRFELESETDDSAMVALRFQFDSGDGSKPQPRVAHLVLRKAEGSCWRLADLITPYGESLAYLFSQE</sequence>
<dbReference type="RefSeq" id="WP_106891538.1">
    <property type="nucleotide sequence ID" value="NZ_CP027860.1"/>
</dbReference>
<evidence type="ECO:0000256" key="1">
    <source>
        <dbReference type="SAM" id="SignalP"/>
    </source>
</evidence>
<evidence type="ECO:0008006" key="4">
    <source>
        <dbReference type="Google" id="ProtNLM"/>
    </source>
</evidence>
<keyword evidence="3" id="KW-1185">Reference proteome</keyword>
<dbReference type="AlphaFoldDB" id="A0A2P1PS08"/>
<name>A0A2P1PS08_9GAMM</name>
<organism evidence="2 3">
    <name type="scientific">Ahniella affigens</name>
    <dbReference type="NCBI Taxonomy" id="2021234"/>
    <lineage>
        <taxon>Bacteria</taxon>
        <taxon>Pseudomonadati</taxon>
        <taxon>Pseudomonadota</taxon>
        <taxon>Gammaproteobacteria</taxon>
        <taxon>Lysobacterales</taxon>
        <taxon>Rhodanobacteraceae</taxon>
        <taxon>Ahniella</taxon>
    </lineage>
</organism>
<evidence type="ECO:0000313" key="2">
    <source>
        <dbReference type="EMBL" id="AVP97618.1"/>
    </source>
</evidence>
<reference evidence="2 3" key="2">
    <citation type="submission" date="2018-03" db="EMBL/GenBank/DDBJ databases">
        <authorList>
            <person name="Keele B.F."/>
        </authorList>
    </citation>
    <scope>NUCLEOTIDE SEQUENCE [LARGE SCALE GENOMIC DNA]</scope>
    <source>
        <strain evidence="2 3">D13</strain>
    </source>
</reference>
<gene>
    <name evidence="2" type="ORF">C7S18_10590</name>
</gene>
<dbReference type="EMBL" id="CP027860">
    <property type="protein sequence ID" value="AVP97618.1"/>
    <property type="molecule type" value="Genomic_DNA"/>
</dbReference>
<accession>A0A2P1PS08</accession>
<proteinExistence type="predicted"/>
<dbReference type="OrthoDB" id="9181189at2"/>
<reference evidence="2 3" key="1">
    <citation type="submission" date="2018-03" db="EMBL/GenBank/DDBJ databases">
        <title>Ahniella affigens gen. nov., sp. nov., a gammaproteobacterium isolated from sandy soil near a stream.</title>
        <authorList>
            <person name="Ko Y."/>
            <person name="Kim J.-H."/>
        </authorList>
    </citation>
    <scope>NUCLEOTIDE SEQUENCE [LARGE SCALE GENOMIC DNA]</scope>
    <source>
        <strain evidence="2 3">D13</strain>
    </source>
</reference>
<dbReference type="Proteomes" id="UP000241074">
    <property type="component" value="Chromosome"/>
</dbReference>